<dbReference type="UniPathway" id="UPA00109">
    <property type="reaction ID" value="UER00180"/>
</dbReference>
<dbReference type="FunFam" id="3.30.420.40:FF:000095">
    <property type="entry name" value="Phosphotransferase"/>
    <property type="match status" value="1"/>
</dbReference>
<evidence type="ECO:0000259" key="13">
    <source>
        <dbReference type="Pfam" id="PF00349"/>
    </source>
</evidence>
<dbReference type="GO" id="GO:0008865">
    <property type="term" value="F:fructokinase activity"/>
    <property type="evidence" value="ECO:0007669"/>
    <property type="project" value="TreeGrafter"/>
</dbReference>
<comment type="catalytic activity">
    <reaction evidence="9">
        <text>a D-hexose + ATP = a D-hexose 6-phosphate + ADP + H(+)</text>
        <dbReference type="Rhea" id="RHEA:22740"/>
        <dbReference type="ChEBI" id="CHEBI:4194"/>
        <dbReference type="ChEBI" id="CHEBI:15378"/>
        <dbReference type="ChEBI" id="CHEBI:30616"/>
        <dbReference type="ChEBI" id="CHEBI:229467"/>
        <dbReference type="ChEBI" id="CHEBI:456216"/>
        <dbReference type="EC" id="2.7.1.1"/>
    </reaction>
    <physiologicalReaction direction="left-to-right" evidence="9">
        <dbReference type="Rhea" id="RHEA:22741"/>
    </physiologicalReaction>
</comment>
<comment type="caution">
    <text evidence="15">The sequence shown here is derived from an EMBL/GenBank/DDBJ whole genome shotgun (WGS) entry which is preliminary data.</text>
</comment>
<dbReference type="FunFam" id="3.40.367.20:FF:000020">
    <property type="entry name" value="Hexokinase-1"/>
    <property type="match status" value="1"/>
</dbReference>
<dbReference type="Gene3D" id="3.30.420.40">
    <property type="match status" value="1"/>
</dbReference>
<dbReference type="GO" id="GO:0004340">
    <property type="term" value="F:glucokinase activity"/>
    <property type="evidence" value="ECO:0007669"/>
    <property type="project" value="TreeGrafter"/>
</dbReference>
<keyword evidence="4 12" id="KW-0808">Transferase</keyword>
<evidence type="ECO:0000313" key="15">
    <source>
        <dbReference type="EMBL" id="RCN39254.1"/>
    </source>
</evidence>
<keyword evidence="16" id="KW-1185">Reference proteome</keyword>
<comment type="catalytic activity">
    <reaction evidence="11">
        <text>D-glucose + ATP = D-glucose 6-phosphate + ADP + H(+)</text>
        <dbReference type="Rhea" id="RHEA:17825"/>
        <dbReference type="ChEBI" id="CHEBI:4167"/>
        <dbReference type="ChEBI" id="CHEBI:15378"/>
        <dbReference type="ChEBI" id="CHEBI:30616"/>
        <dbReference type="ChEBI" id="CHEBI:61548"/>
        <dbReference type="ChEBI" id="CHEBI:456216"/>
        <dbReference type="EC" id="2.7.1.1"/>
    </reaction>
    <physiologicalReaction direction="left-to-right" evidence="11">
        <dbReference type="Rhea" id="RHEA:17826"/>
    </physiologicalReaction>
</comment>
<evidence type="ECO:0000256" key="1">
    <source>
        <dbReference type="ARBA" id="ARBA00004888"/>
    </source>
</evidence>
<evidence type="ECO:0000256" key="2">
    <source>
        <dbReference type="ARBA" id="ARBA00005028"/>
    </source>
</evidence>
<dbReference type="UniPathway" id="UPA00242"/>
<dbReference type="Pfam" id="PF00349">
    <property type="entry name" value="Hexokinase_1"/>
    <property type="match status" value="1"/>
</dbReference>
<proteinExistence type="inferred from homology"/>
<sequence length="292" mass="32667">MIPSYVRAIPNGTEVGDFLALDLGGTNFRVLLIKLKGHDAEMIGKVYEIPQSIQQGTGEALFDHIAHCVALFTEEQFGKNNKKKLPLGFTFSFPTRMENLSKGFLIRWTKGFCASGVEGEDVVKMLRKACKKRSDIEIDVVAILNDTVGTLMACAFKENSCQMGVIVGTGTNACYMEKLKNVEKMKGQWENDGLPDEMIVDIEWGGFGDNGCLSPIYTDYDREIDVKSLNPTRQLFEKMISGMYMGELVRIVLELLARKGALFRGDCEAISKRECFTTKHVSEVEMYVYCPC</sequence>
<dbReference type="InterPro" id="IPR022673">
    <property type="entry name" value="Hexokinase_C"/>
</dbReference>
<evidence type="ECO:0000313" key="16">
    <source>
        <dbReference type="Proteomes" id="UP000252519"/>
    </source>
</evidence>
<dbReference type="OrthoDB" id="419537at2759"/>
<keyword evidence="5 12" id="KW-0547">Nucleotide-binding</keyword>
<dbReference type="GO" id="GO:0005536">
    <property type="term" value="F:D-glucose binding"/>
    <property type="evidence" value="ECO:0007669"/>
    <property type="project" value="InterPro"/>
</dbReference>
<evidence type="ECO:0000256" key="8">
    <source>
        <dbReference type="ARBA" id="ARBA00023152"/>
    </source>
</evidence>
<evidence type="ECO:0000256" key="9">
    <source>
        <dbReference type="ARBA" id="ARBA00044613"/>
    </source>
</evidence>
<protein>
    <recommendedName>
        <fullName evidence="12">Phosphotransferase</fullName>
        <ecNumber evidence="12">2.7.1.-</ecNumber>
    </recommendedName>
</protein>
<dbReference type="Gene3D" id="3.40.367.20">
    <property type="match status" value="1"/>
</dbReference>
<dbReference type="PANTHER" id="PTHR19443:SF16">
    <property type="entry name" value="HEXOKINASE TYPE 1-RELATED"/>
    <property type="match status" value="1"/>
</dbReference>
<dbReference type="GO" id="GO:0006006">
    <property type="term" value="P:glucose metabolic process"/>
    <property type="evidence" value="ECO:0007669"/>
    <property type="project" value="TreeGrafter"/>
</dbReference>
<dbReference type="Proteomes" id="UP000252519">
    <property type="component" value="Unassembled WGS sequence"/>
</dbReference>
<keyword evidence="7 12" id="KW-0067">ATP-binding</keyword>
<reference evidence="15 16" key="1">
    <citation type="submission" date="2014-10" db="EMBL/GenBank/DDBJ databases">
        <title>Draft genome of the hookworm Ancylostoma caninum.</title>
        <authorList>
            <person name="Mitreva M."/>
        </authorList>
    </citation>
    <scope>NUCLEOTIDE SEQUENCE [LARGE SCALE GENOMIC DNA]</scope>
    <source>
        <strain evidence="15 16">Baltimore</strain>
    </source>
</reference>
<dbReference type="InterPro" id="IPR043129">
    <property type="entry name" value="ATPase_NBD"/>
</dbReference>
<keyword evidence="8 12" id="KW-0324">Glycolysis</keyword>
<dbReference type="InterPro" id="IPR001312">
    <property type="entry name" value="Hexokinase"/>
</dbReference>
<evidence type="ECO:0000256" key="6">
    <source>
        <dbReference type="ARBA" id="ARBA00022777"/>
    </source>
</evidence>
<dbReference type="Pfam" id="PF03727">
    <property type="entry name" value="Hexokinase_2"/>
    <property type="match status" value="1"/>
</dbReference>
<keyword evidence="6 12" id="KW-0418">Kinase</keyword>
<accession>A0A368G485</accession>
<dbReference type="InterPro" id="IPR019807">
    <property type="entry name" value="Hexokinase_BS"/>
</dbReference>
<dbReference type="PROSITE" id="PS51748">
    <property type="entry name" value="HEXOKINASE_2"/>
    <property type="match status" value="1"/>
</dbReference>
<dbReference type="PROSITE" id="PS00378">
    <property type="entry name" value="HEXOKINASE_1"/>
    <property type="match status" value="1"/>
</dbReference>
<evidence type="ECO:0000256" key="4">
    <source>
        <dbReference type="ARBA" id="ARBA00022679"/>
    </source>
</evidence>
<comment type="pathway">
    <text evidence="1">Carbohydrate degradation; glycolysis; D-glyceraldehyde 3-phosphate and glycerone phosphate from D-glucose: step 1/4.</text>
</comment>
<evidence type="ECO:0000256" key="3">
    <source>
        <dbReference type="ARBA" id="ARBA00009225"/>
    </source>
</evidence>
<dbReference type="InterPro" id="IPR022672">
    <property type="entry name" value="Hexokinase_N"/>
</dbReference>
<dbReference type="STRING" id="29170.A0A368G485"/>
<gene>
    <name evidence="15" type="ORF">ANCCAN_14831</name>
</gene>
<dbReference type="GO" id="GO:0006096">
    <property type="term" value="P:glycolytic process"/>
    <property type="evidence" value="ECO:0007669"/>
    <property type="project" value="UniProtKB-UniPathway"/>
</dbReference>
<dbReference type="PRINTS" id="PR00475">
    <property type="entry name" value="HEXOKINASE"/>
</dbReference>
<dbReference type="GO" id="GO:0001678">
    <property type="term" value="P:intracellular glucose homeostasis"/>
    <property type="evidence" value="ECO:0007669"/>
    <property type="project" value="InterPro"/>
</dbReference>
<feature type="domain" description="Hexokinase C-terminal" evidence="14">
    <location>
        <begin position="162"/>
        <end position="285"/>
    </location>
</feature>
<evidence type="ECO:0000256" key="11">
    <source>
        <dbReference type="ARBA" id="ARBA00048160"/>
    </source>
</evidence>
<dbReference type="EC" id="2.7.1.-" evidence="12"/>
<evidence type="ECO:0000256" key="7">
    <source>
        <dbReference type="ARBA" id="ARBA00022840"/>
    </source>
</evidence>
<evidence type="ECO:0000256" key="10">
    <source>
        <dbReference type="ARBA" id="ARBA00047905"/>
    </source>
</evidence>
<comment type="similarity">
    <text evidence="3 12">Belongs to the hexokinase family.</text>
</comment>
<comment type="catalytic activity">
    <reaction evidence="10">
        <text>D-fructose + ATP = D-fructose 6-phosphate + ADP + H(+)</text>
        <dbReference type="Rhea" id="RHEA:16125"/>
        <dbReference type="ChEBI" id="CHEBI:15378"/>
        <dbReference type="ChEBI" id="CHEBI:30616"/>
        <dbReference type="ChEBI" id="CHEBI:37721"/>
        <dbReference type="ChEBI" id="CHEBI:61527"/>
        <dbReference type="ChEBI" id="CHEBI:456216"/>
        <dbReference type="EC" id="2.7.1.1"/>
    </reaction>
    <physiologicalReaction direction="left-to-right" evidence="10">
        <dbReference type="Rhea" id="RHEA:16126"/>
    </physiologicalReaction>
</comment>
<name>A0A368G485_ANCCA</name>
<dbReference type="PANTHER" id="PTHR19443">
    <property type="entry name" value="HEXOKINASE"/>
    <property type="match status" value="1"/>
</dbReference>
<evidence type="ECO:0000256" key="5">
    <source>
        <dbReference type="ARBA" id="ARBA00022741"/>
    </source>
</evidence>
<evidence type="ECO:0000256" key="12">
    <source>
        <dbReference type="RuleBase" id="RU362007"/>
    </source>
</evidence>
<feature type="domain" description="Hexokinase N-terminal" evidence="13">
    <location>
        <begin position="1"/>
        <end position="156"/>
    </location>
</feature>
<dbReference type="AlphaFoldDB" id="A0A368G485"/>
<dbReference type="SUPFAM" id="SSF53067">
    <property type="entry name" value="Actin-like ATPase domain"/>
    <property type="match status" value="2"/>
</dbReference>
<dbReference type="GO" id="GO:0005829">
    <property type="term" value="C:cytosol"/>
    <property type="evidence" value="ECO:0007669"/>
    <property type="project" value="TreeGrafter"/>
</dbReference>
<dbReference type="GO" id="GO:0005739">
    <property type="term" value="C:mitochondrion"/>
    <property type="evidence" value="ECO:0007669"/>
    <property type="project" value="TreeGrafter"/>
</dbReference>
<dbReference type="EMBL" id="JOJR01000348">
    <property type="protein sequence ID" value="RCN39254.1"/>
    <property type="molecule type" value="Genomic_DNA"/>
</dbReference>
<organism evidence="15 16">
    <name type="scientific">Ancylostoma caninum</name>
    <name type="common">Dog hookworm</name>
    <dbReference type="NCBI Taxonomy" id="29170"/>
    <lineage>
        <taxon>Eukaryota</taxon>
        <taxon>Metazoa</taxon>
        <taxon>Ecdysozoa</taxon>
        <taxon>Nematoda</taxon>
        <taxon>Chromadorea</taxon>
        <taxon>Rhabditida</taxon>
        <taxon>Rhabditina</taxon>
        <taxon>Rhabditomorpha</taxon>
        <taxon>Strongyloidea</taxon>
        <taxon>Ancylostomatidae</taxon>
        <taxon>Ancylostomatinae</taxon>
        <taxon>Ancylostoma</taxon>
    </lineage>
</organism>
<evidence type="ECO:0000259" key="14">
    <source>
        <dbReference type="Pfam" id="PF03727"/>
    </source>
</evidence>
<dbReference type="GO" id="GO:0005524">
    <property type="term" value="F:ATP binding"/>
    <property type="evidence" value="ECO:0007669"/>
    <property type="project" value="UniProtKB-UniRule"/>
</dbReference>
<comment type="pathway">
    <text evidence="2">Carbohydrate metabolism; hexose metabolism.</text>
</comment>
<dbReference type="SMR" id="A0A368G485"/>